<organism evidence="2 3">
    <name type="scientific">Blastococcus deserti</name>
    <dbReference type="NCBI Taxonomy" id="2259033"/>
    <lineage>
        <taxon>Bacteria</taxon>
        <taxon>Bacillati</taxon>
        <taxon>Actinomycetota</taxon>
        <taxon>Actinomycetes</taxon>
        <taxon>Geodermatophilales</taxon>
        <taxon>Geodermatophilaceae</taxon>
        <taxon>Blastococcus</taxon>
    </lineage>
</organism>
<dbReference type="EMBL" id="JBHUHP010000004">
    <property type="protein sequence ID" value="MFD2090998.1"/>
    <property type="molecule type" value="Genomic_DNA"/>
</dbReference>
<protein>
    <submittedName>
        <fullName evidence="2">DUF4386 domain-containing protein</fullName>
    </submittedName>
</protein>
<feature type="transmembrane region" description="Helical" evidence="1">
    <location>
        <begin position="99"/>
        <end position="122"/>
    </location>
</feature>
<name>A0ABW4X8S3_9ACTN</name>
<dbReference type="RefSeq" id="WP_376872737.1">
    <property type="nucleotide sequence ID" value="NZ_JBHUHP010000004.1"/>
</dbReference>
<accession>A0ABW4X8S3</accession>
<evidence type="ECO:0000313" key="2">
    <source>
        <dbReference type="EMBL" id="MFD2090998.1"/>
    </source>
</evidence>
<keyword evidence="1" id="KW-1133">Transmembrane helix</keyword>
<feature type="transmembrane region" description="Helical" evidence="1">
    <location>
        <begin position="205"/>
        <end position="226"/>
    </location>
</feature>
<comment type="caution">
    <text evidence="2">The sequence shown here is derived from an EMBL/GenBank/DDBJ whole genome shotgun (WGS) entry which is preliminary data.</text>
</comment>
<feature type="transmembrane region" description="Helical" evidence="1">
    <location>
        <begin position="149"/>
        <end position="170"/>
    </location>
</feature>
<feature type="transmembrane region" description="Helical" evidence="1">
    <location>
        <begin position="179"/>
        <end position="199"/>
    </location>
</feature>
<dbReference type="Proteomes" id="UP001597402">
    <property type="component" value="Unassembled WGS sequence"/>
</dbReference>
<dbReference type="InterPro" id="IPR025495">
    <property type="entry name" value="DUF4386"/>
</dbReference>
<feature type="transmembrane region" description="Helical" evidence="1">
    <location>
        <begin position="12"/>
        <end position="33"/>
    </location>
</feature>
<keyword evidence="3" id="KW-1185">Reference proteome</keyword>
<gene>
    <name evidence="2" type="ORF">ACFSHS_05365</name>
</gene>
<feature type="transmembrane region" description="Helical" evidence="1">
    <location>
        <begin position="60"/>
        <end position="87"/>
    </location>
</feature>
<proteinExistence type="predicted"/>
<reference evidence="3" key="1">
    <citation type="journal article" date="2019" name="Int. J. Syst. Evol. Microbiol.">
        <title>The Global Catalogue of Microorganisms (GCM) 10K type strain sequencing project: providing services to taxonomists for standard genome sequencing and annotation.</title>
        <authorList>
            <consortium name="The Broad Institute Genomics Platform"/>
            <consortium name="The Broad Institute Genome Sequencing Center for Infectious Disease"/>
            <person name="Wu L."/>
            <person name="Ma J."/>
        </authorList>
    </citation>
    <scope>NUCLEOTIDE SEQUENCE [LARGE SCALE GENOMIC DNA]</scope>
    <source>
        <strain evidence="3">JCM 3338</strain>
    </source>
</reference>
<sequence>MSHAPLSPEGVVLRRAALIAAFSMLLGLGVPVAEFVLRPMLIIPANIEQTIRNIGADPGLFAALIFAYFIAFVADVVVAWALYFLLAPVNPALSMLTSLFRLVYAVLALGALLNLATVFRALRSPESLANLGSEQLNAQVVILLNSFSWQWGLGLTLFGVHLVMLGHLVYRSGYIPRPVGLALVLAGLGYLVYYVQPYLYPDGRLPFFVLTITGLGELVFLLWLLLRGWKIPEPTRSRETIQHPTQER</sequence>
<evidence type="ECO:0000313" key="3">
    <source>
        <dbReference type="Proteomes" id="UP001597402"/>
    </source>
</evidence>
<keyword evidence="1" id="KW-0812">Transmembrane</keyword>
<dbReference type="Pfam" id="PF14329">
    <property type="entry name" value="DUF4386"/>
    <property type="match status" value="1"/>
</dbReference>
<evidence type="ECO:0000256" key="1">
    <source>
        <dbReference type="SAM" id="Phobius"/>
    </source>
</evidence>
<keyword evidence="1" id="KW-0472">Membrane</keyword>